<dbReference type="InterPro" id="IPR013324">
    <property type="entry name" value="RNA_pol_sigma_r3/r4-like"/>
</dbReference>
<dbReference type="PANTHER" id="PTHR43133:SF50">
    <property type="entry name" value="ECF RNA POLYMERASE SIGMA FACTOR SIGM"/>
    <property type="match status" value="1"/>
</dbReference>
<evidence type="ECO:0000259" key="7">
    <source>
        <dbReference type="Pfam" id="PF04542"/>
    </source>
</evidence>
<evidence type="ECO:0000256" key="6">
    <source>
        <dbReference type="SAM" id="MobiDB-lite"/>
    </source>
</evidence>
<evidence type="ECO:0000256" key="3">
    <source>
        <dbReference type="ARBA" id="ARBA00023082"/>
    </source>
</evidence>
<dbReference type="Pfam" id="PF08281">
    <property type="entry name" value="Sigma70_r4_2"/>
    <property type="match status" value="1"/>
</dbReference>
<organism evidence="9 10">
    <name type="scientific">Actinokineospora terrae</name>
    <dbReference type="NCBI Taxonomy" id="155974"/>
    <lineage>
        <taxon>Bacteria</taxon>
        <taxon>Bacillati</taxon>
        <taxon>Actinomycetota</taxon>
        <taxon>Actinomycetes</taxon>
        <taxon>Pseudonocardiales</taxon>
        <taxon>Pseudonocardiaceae</taxon>
        <taxon>Actinokineospora</taxon>
    </lineage>
</organism>
<dbReference type="InterPro" id="IPR039425">
    <property type="entry name" value="RNA_pol_sigma-70-like"/>
</dbReference>
<dbReference type="Gene3D" id="1.10.1740.10">
    <property type="match status" value="1"/>
</dbReference>
<keyword evidence="5" id="KW-0804">Transcription</keyword>
<dbReference type="GO" id="GO:0006352">
    <property type="term" value="P:DNA-templated transcription initiation"/>
    <property type="evidence" value="ECO:0007669"/>
    <property type="project" value="InterPro"/>
</dbReference>
<proteinExistence type="inferred from homology"/>
<evidence type="ECO:0000256" key="4">
    <source>
        <dbReference type="ARBA" id="ARBA00023125"/>
    </source>
</evidence>
<dbReference type="Pfam" id="PF04542">
    <property type="entry name" value="Sigma70_r2"/>
    <property type="match status" value="1"/>
</dbReference>
<dbReference type="SUPFAM" id="SSF88946">
    <property type="entry name" value="Sigma2 domain of RNA polymerase sigma factors"/>
    <property type="match status" value="1"/>
</dbReference>
<gene>
    <name evidence="9" type="ORF">SAMN04487818_11928</name>
</gene>
<accession>A0A1H9XQ16</accession>
<dbReference type="GO" id="GO:0003677">
    <property type="term" value="F:DNA binding"/>
    <property type="evidence" value="ECO:0007669"/>
    <property type="project" value="UniProtKB-KW"/>
</dbReference>
<protein>
    <submittedName>
        <fullName evidence="9">RNA polymerase, sigma subunit, ECF family</fullName>
    </submittedName>
</protein>
<feature type="domain" description="RNA polymerase sigma factor 70 region 4 type 2" evidence="8">
    <location>
        <begin position="158"/>
        <end position="209"/>
    </location>
</feature>
<dbReference type="InterPro" id="IPR007627">
    <property type="entry name" value="RNA_pol_sigma70_r2"/>
</dbReference>
<dbReference type="STRING" id="155974.SAMN04487818_11928"/>
<feature type="domain" description="RNA polymerase sigma-70 region 2" evidence="7">
    <location>
        <begin position="62"/>
        <end position="129"/>
    </location>
</feature>
<dbReference type="NCBIfam" id="TIGR02937">
    <property type="entry name" value="sigma70-ECF"/>
    <property type="match status" value="1"/>
</dbReference>
<dbReference type="InterPro" id="IPR013325">
    <property type="entry name" value="RNA_pol_sigma_r2"/>
</dbReference>
<evidence type="ECO:0000313" key="10">
    <source>
        <dbReference type="Proteomes" id="UP000199051"/>
    </source>
</evidence>
<dbReference type="AlphaFoldDB" id="A0A1H9XQ16"/>
<dbReference type="SUPFAM" id="SSF88659">
    <property type="entry name" value="Sigma3 and sigma4 domains of RNA polymerase sigma factors"/>
    <property type="match status" value="1"/>
</dbReference>
<keyword evidence="4" id="KW-0238">DNA-binding</keyword>
<name>A0A1H9XQ16_9PSEU</name>
<dbReference type="EMBL" id="FOGI01000019">
    <property type="protein sequence ID" value="SES48268.1"/>
    <property type="molecule type" value="Genomic_DNA"/>
</dbReference>
<dbReference type="NCBIfam" id="NF007225">
    <property type="entry name" value="PRK09643.1"/>
    <property type="match status" value="1"/>
</dbReference>
<dbReference type="Gene3D" id="1.10.10.10">
    <property type="entry name" value="Winged helix-like DNA-binding domain superfamily/Winged helix DNA-binding domain"/>
    <property type="match status" value="1"/>
</dbReference>
<keyword evidence="2" id="KW-0805">Transcription regulation</keyword>
<dbReference type="GO" id="GO:0016987">
    <property type="term" value="F:sigma factor activity"/>
    <property type="evidence" value="ECO:0007669"/>
    <property type="project" value="UniProtKB-KW"/>
</dbReference>
<sequence>MRHGGGSATAQRSAKRRSWLVQVRFGGLATALYAVRVTASASSDADLIAAHAAGDQHAFAELVRRHRDRMWAVALRTLRDPEEAADALQEAFISAFRAAGSFRAESQVTTWLHRIVVNACLDRVRRKQARPTVALPEAGPGEPVTPRDAMAERETRLVVQTALSELSEEQRVPILLVDVEGYSVAETAKLLGIAEGTVKSRCARGRAKLAKVLGHLRNPDADANVPGGAVADGRDVPHRRHWEGR</sequence>
<evidence type="ECO:0000256" key="5">
    <source>
        <dbReference type="ARBA" id="ARBA00023163"/>
    </source>
</evidence>
<dbReference type="Proteomes" id="UP000199051">
    <property type="component" value="Unassembled WGS sequence"/>
</dbReference>
<evidence type="ECO:0000256" key="1">
    <source>
        <dbReference type="ARBA" id="ARBA00010641"/>
    </source>
</evidence>
<dbReference type="InterPro" id="IPR014284">
    <property type="entry name" value="RNA_pol_sigma-70_dom"/>
</dbReference>
<evidence type="ECO:0000259" key="8">
    <source>
        <dbReference type="Pfam" id="PF08281"/>
    </source>
</evidence>
<feature type="region of interest" description="Disordered" evidence="6">
    <location>
        <begin position="221"/>
        <end position="245"/>
    </location>
</feature>
<comment type="similarity">
    <text evidence="1">Belongs to the sigma-70 factor family. ECF subfamily.</text>
</comment>
<evidence type="ECO:0000313" key="9">
    <source>
        <dbReference type="EMBL" id="SES48268.1"/>
    </source>
</evidence>
<evidence type="ECO:0000256" key="2">
    <source>
        <dbReference type="ARBA" id="ARBA00023015"/>
    </source>
</evidence>
<dbReference type="CDD" id="cd06171">
    <property type="entry name" value="Sigma70_r4"/>
    <property type="match status" value="1"/>
</dbReference>
<dbReference type="InterPro" id="IPR036388">
    <property type="entry name" value="WH-like_DNA-bd_sf"/>
</dbReference>
<keyword evidence="3" id="KW-0731">Sigma factor</keyword>
<keyword evidence="10" id="KW-1185">Reference proteome</keyword>
<dbReference type="PANTHER" id="PTHR43133">
    <property type="entry name" value="RNA POLYMERASE ECF-TYPE SIGMA FACTO"/>
    <property type="match status" value="1"/>
</dbReference>
<dbReference type="InterPro" id="IPR013249">
    <property type="entry name" value="RNA_pol_sigma70_r4_t2"/>
</dbReference>
<reference evidence="10" key="1">
    <citation type="submission" date="2016-10" db="EMBL/GenBank/DDBJ databases">
        <authorList>
            <person name="Varghese N."/>
            <person name="Submissions S."/>
        </authorList>
    </citation>
    <scope>NUCLEOTIDE SEQUENCE [LARGE SCALE GENOMIC DNA]</scope>
    <source>
        <strain evidence="10">DSM 44260</strain>
    </source>
</reference>